<dbReference type="GO" id="GO:0005509">
    <property type="term" value="F:calcium ion binding"/>
    <property type="evidence" value="ECO:0007669"/>
    <property type="project" value="InterPro"/>
</dbReference>
<feature type="chain" id="PRO_5003989840" evidence="9">
    <location>
        <begin position="27"/>
        <end position="616"/>
    </location>
</feature>
<evidence type="ECO:0000313" key="11">
    <source>
        <dbReference type="EMBL" id="ELR13198.1"/>
    </source>
</evidence>
<dbReference type="GeneID" id="14913735"/>
<evidence type="ECO:0000256" key="7">
    <source>
        <dbReference type="SAM" id="MobiDB-lite"/>
    </source>
</evidence>
<dbReference type="SUPFAM" id="SSF47473">
    <property type="entry name" value="EF-hand"/>
    <property type="match status" value="1"/>
</dbReference>
<feature type="transmembrane region" description="Helical" evidence="8">
    <location>
        <begin position="590"/>
        <end position="610"/>
    </location>
</feature>
<name>L8GKF2_ACACF</name>
<keyword evidence="6 8" id="KW-0472">Membrane</keyword>
<feature type="compositionally biased region" description="Low complexity" evidence="7">
    <location>
        <begin position="170"/>
        <end position="179"/>
    </location>
</feature>
<evidence type="ECO:0000259" key="10">
    <source>
        <dbReference type="PROSITE" id="PS50222"/>
    </source>
</evidence>
<proteinExistence type="inferred from homology"/>
<dbReference type="PROSITE" id="PS50222">
    <property type="entry name" value="EF_HAND_2"/>
    <property type="match status" value="2"/>
</dbReference>
<evidence type="ECO:0000256" key="9">
    <source>
        <dbReference type="SAM" id="SignalP"/>
    </source>
</evidence>
<feature type="transmembrane region" description="Helical" evidence="8">
    <location>
        <begin position="264"/>
        <end position="289"/>
    </location>
</feature>
<dbReference type="InterPro" id="IPR050799">
    <property type="entry name" value="ZIP_Transporter"/>
</dbReference>
<dbReference type="PROSITE" id="PS00018">
    <property type="entry name" value="EF_HAND_1"/>
    <property type="match status" value="1"/>
</dbReference>
<keyword evidence="4" id="KW-0106">Calcium</keyword>
<dbReference type="InterPro" id="IPR018247">
    <property type="entry name" value="EF_Hand_1_Ca_BS"/>
</dbReference>
<feature type="domain" description="EF-hand" evidence="10">
    <location>
        <begin position="224"/>
        <end position="253"/>
    </location>
</feature>
<dbReference type="GO" id="GO:0005385">
    <property type="term" value="F:zinc ion transmembrane transporter activity"/>
    <property type="evidence" value="ECO:0007669"/>
    <property type="project" value="TreeGrafter"/>
</dbReference>
<dbReference type="SMART" id="SM00054">
    <property type="entry name" value="EFh"/>
    <property type="match status" value="2"/>
</dbReference>
<feature type="compositionally biased region" description="Basic and acidic residues" evidence="7">
    <location>
        <begin position="61"/>
        <end position="78"/>
    </location>
</feature>
<evidence type="ECO:0000256" key="3">
    <source>
        <dbReference type="ARBA" id="ARBA00022692"/>
    </source>
</evidence>
<evidence type="ECO:0000256" key="8">
    <source>
        <dbReference type="SAM" id="Phobius"/>
    </source>
</evidence>
<sequence length="616" mass="67051">MSFHRRLSLALLALVLALAVLVPVLGSTKTQTQGSDDAAPLAGWRLRDHEANHTSNGTEPDPDHDHDHDHGNGTEHHHEEEALHEIFAMFDQDNDTLLSEHELELLHAAMFPEFEHDHEHDHDHDHGNETHSDGEEDHDHAHNRRQRIGAMIRQKISASSGKAGSGGLGAASAGLTTTTEGHSAERAEGGVGGGEGADAGAAAAGMDKRELTEAEFELYCLTPEALFTDYDADADGFLSEEEFMTMTPQLVLMVCVPPEEWESWLAGLGSVAIICLVSLIGIALIPFTVSQKHKIMGEIHNLVVMLMISFAVGALIGDAVLHLMPEVLEVHSHSGGGHDEHAHEEHSAEEDDHDHDQKNCAHFVSTTRIQDKSYLEPLALMLLLVLGKEIQHGHGLQKESSNSSDDELEMDEAKDKAKAKEDAENECEACDEDDLRQRAGFKGRIRRFGSNQVELMKTVKTYGWLNLISDVFHNFVDGLAIGSAYSQSLSMGLSTSLAVAFHEIPQELGDYGVLIKAGFTKPWALAFNFITACTAFLGVIIGLGVGRAVTDANKWILAFTAGGFFYIALADLMPELNSHPRKGWMGLLDVGVQFFGVLLGFGIMAIIAVTESEHDC</sequence>
<protein>
    <submittedName>
        <fullName evidence="11">Metal cation transporter, ZIP subfamily protein</fullName>
    </submittedName>
</protein>
<dbReference type="STRING" id="1257118.L8GKF2"/>
<feature type="domain" description="EF-hand" evidence="10">
    <location>
        <begin position="78"/>
        <end position="113"/>
    </location>
</feature>
<feature type="region of interest" description="Disordered" evidence="7">
    <location>
        <begin position="332"/>
        <end position="356"/>
    </location>
</feature>
<feature type="compositionally biased region" description="Basic and acidic residues" evidence="7">
    <location>
        <begin position="411"/>
        <end position="422"/>
    </location>
</feature>
<dbReference type="AlphaFoldDB" id="L8GKF2"/>
<dbReference type="PANTHER" id="PTHR12191:SF37">
    <property type="entry name" value="ZINC TRANSPORTER FOI"/>
    <property type="match status" value="1"/>
</dbReference>
<dbReference type="KEGG" id="acan:ACA1_100130"/>
<dbReference type="GO" id="GO:0030003">
    <property type="term" value="P:intracellular monoatomic cation homeostasis"/>
    <property type="evidence" value="ECO:0007669"/>
    <property type="project" value="TreeGrafter"/>
</dbReference>
<reference evidence="11 12" key="1">
    <citation type="journal article" date="2013" name="Genome Biol.">
        <title>Genome of Acanthamoeba castellanii highlights extensive lateral gene transfer and early evolution of tyrosine kinase signaling.</title>
        <authorList>
            <person name="Clarke M."/>
            <person name="Lohan A.J."/>
            <person name="Liu B."/>
            <person name="Lagkouvardos I."/>
            <person name="Roy S."/>
            <person name="Zafar N."/>
            <person name="Bertelli C."/>
            <person name="Schilde C."/>
            <person name="Kianianmomeni A."/>
            <person name="Burglin T.R."/>
            <person name="Frech C."/>
            <person name="Turcotte B."/>
            <person name="Kopec K.O."/>
            <person name="Synnott J.M."/>
            <person name="Choo C."/>
            <person name="Paponov I."/>
            <person name="Finkler A."/>
            <person name="Soon Heng Tan C."/>
            <person name="Hutchins A.P."/>
            <person name="Weinmeier T."/>
            <person name="Rattei T."/>
            <person name="Chu J.S."/>
            <person name="Gimenez G."/>
            <person name="Irimia M."/>
            <person name="Rigden D.J."/>
            <person name="Fitzpatrick D.A."/>
            <person name="Lorenzo-Morales J."/>
            <person name="Bateman A."/>
            <person name="Chiu C.H."/>
            <person name="Tang P."/>
            <person name="Hegemann P."/>
            <person name="Fromm H."/>
            <person name="Raoult D."/>
            <person name="Greub G."/>
            <person name="Miranda-Saavedra D."/>
            <person name="Chen N."/>
            <person name="Nash P."/>
            <person name="Ginger M.L."/>
            <person name="Horn M."/>
            <person name="Schaap P."/>
            <person name="Caler L."/>
            <person name="Loftus B."/>
        </authorList>
    </citation>
    <scope>NUCLEOTIDE SEQUENCE [LARGE SCALE GENOMIC DNA]</scope>
    <source>
        <strain evidence="11 12">Neff</strain>
    </source>
</reference>
<feature type="transmembrane region" description="Helical" evidence="8">
    <location>
        <begin position="552"/>
        <end position="570"/>
    </location>
</feature>
<feature type="region of interest" description="Disordered" evidence="7">
    <location>
        <begin position="117"/>
        <end position="142"/>
    </location>
</feature>
<dbReference type="OMA" id="ENECEAC"/>
<keyword evidence="3 8" id="KW-0812">Transmembrane</keyword>
<dbReference type="RefSeq" id="XP_004335211.1">
    <property type="nucleotide sequence ID" value="XM_004335163.1"/>
</dbReference>
<evidence type="ECO:0000256" key="1">
    <source>
        <dbReference type="ARBA" id="ARBA00004141"/>
    </source>
</evidence>
<keyword evidence="5 8" id="KW-1133">Transmembrane helix</keyword>
<dbReference type="GO" id="GO:0140410">
    <property type="term" value="F:monoatomic cation:bicarbonate symporter activity"/>
    <property type="evidence" value="ECO:0007669"/>
    <property type="project" value="TreeGrafter"/>
</dbReference>
<feature type="region of interest" description="Disordered" evidence="7">
    <location>
        <begin position="155"/>
        <end position="198"/>
    </location>
</feature>
<feature type="transmembrane region" description="Helical" evidence="8">
    <location>
        <begin position="301"/>
        <end position="324"/>
    </location>
</feature>
<feature type="signal peptide" evidence="9">
    <location>
        <begin position="1"/>
        <end position="26"/>
    </location>
</feature>
<keyword evidence="9" id="KW-0732">Signal</keyword>
<evidence type="ECO:0000313" key="12">
    <source>
        <dbReference type="Proteomes" id="UP000011083"/>
    </source>
</evidence>
<evidence type="ECO:0000256" key="2">
    <source>
        <dbReference type="ARBA" id="ARBA00006939"/>
    </source>
</evidence>
<dbReference type="InterPro" id="IPR003689">
    <property type="entry name" value="ZIP"/>
</dbReference>
<evidence type="ECO:0000256" key="6">
    <source>
        <dbReference type="ARBA" id="ARBA00023136"/>
    </source>
</evidence>
<dbReference type="Gene3D" id="1.10.238.10">
    <property type="entry name" value="EF-hand"/>
    <property type="match status" value="2"/>
</dbReference>
<comment type="subcellular location">
    <subcellularLocation>
        <location evidence="1">Membrane</location>
        <topology evidence="1">Multi-pass membrane protein</topology>
    </subcellularLocation>
</comment>
<dbReference type="GO" id="GO:0071578">
    <property type="term" value="P:zinc ion import across plasma membrane"/>
    <property type="evidence" value="ECO:0007669"/>
    <property type="project" value="TreeGrafter"/>
</dbReference>
<feature type="region of interest" description="Disordered" evidence="7">
    <location>
        <begin position="394"/>
        <end position="430"/>
    </location>
</feature>
<dbReference type="OrthoDB" id="200954at2759"/>
<evidence type="ECO:0000256" key="5">
    <source>
        <dbReference type="ARBA" id="ARBA00022989"/>
    </source>
</evidence>
<accession>L8GKF2</accession>
<feature type="region of interest" description="Disordered" evidence="7">
    <location>
        <begin position="51"/>
        <end position="78"/>
    </location>
</feature>
<comment type="similarity">
    <text evidence="2">Belongs to the ZIP transporter (TC 2.A.5) family.</text>
</comment>
<feature type="compositionally biased region" description="Basic and acidic residues" evidence="7">
    <location>
        <begin position="117"/>
        <end position="140"/>
    </location>
</feature>
<dbReference type="VEuPathDB" id="AmoebaDB:ACA1_100130"/>
<dbReference type="Proteomes" id="UP000011083">
    <property type="component" value="Unassembled WGS sequence"/>
</dbReference>
<evidence type="ECO:0000256" key="4">
    <source>
        <dbReference type="ARBA" id="ARBA00022837"/>
    </source>
</evidence>
<gene>
    <name evidence="11" type="ORF">ACA1_100130</name>
</gene>
<dbReference type="InterPro" id="IPR002048">
    <property type="entry name" value="EF_hand_dom"/>
</dbReference>
<dbReference type="InterPro" id="IPR011992">
    <property type="entry name" value="EF-hand-dom_pair"/>
</dbReference>
<dbReference type="PANTHER" id="PTHR12191">
    <property type="entry name" value="SOLUTE CARRIER FAMILY 39"/>
    <property type="match status" value="1"/>
</dbReference>
<dbReference type="Pfam" id="PF02535">
    <property type="entry name" value="Zip"/>
    <property type="match status" value="1"/>
</dbReference>
<feature type="transmembrane region" description="Helical" evidence="8">
    <location>
        <begin position="523"/>
        <end position="545"/>
    </location>
</feature>
<dbReference type="EMBL" id="KB008097">
    <property type="protein sequence ID" value="ELR13198.1"/>
    <property type="molecule type" value="Genomic_DNA"/>
</dbReference>
<feature type="compositionally biased region" description="Basic and acidic residues" evidence="7">
    <location>
        <begin position="332"/>
        <end position="346"/>
    </location>
</feature>
<dbReference type="GO" id="GO:0005886">
    <property type="term" value="C:plasma membrane"/>
    <property type="evidence" value="ECO:0007669"/>
    <property type="project" value="TreeGrafter"/>
</dbReference>
<keyword evidence="12" id="KW-1185">Reference proteome</keyword>
<organism evidence="11 12">
    <name type="scientific">Acanthamoeba castellanii (strain ATCC 30010 / Neff)</name>
    <dbReference type="NCBI Taxonomy" id="1257118"/>
    <lineage>
        <taxon>Eukaryota</taxon>
        <taxon>Amoebozoa</taxon>
        <taxon>Discosea</taxon>
        <taxon>Longamoebia</taxon>
        <taxon>Centramoebida</taxon>
        <taxon>Acanthamoebidae</taxon>
        <taxon>Acanthamoeba</taxon>
    </lineage>
</organism>